<name>A0AAW0QZ84_9PEZI</name>
<organism evidence="1 2">
    <name type="scientific">Apiospora kogelbergensis</name>
    <dbReference type="NCBI Taxonomy" id="1337665"/>
    <lineage>
        <taxon>Eukaryota</taxon>
        <taxon>Fungi</taxon>
        <taxon>Dikarya</taxon>
        <taxon>Ascomycota</taxon>
        <taxon>Pezizomycotina</taxon>
        <taxon>Sordariomycetes</taxon>
        <taxon>Xylariomycetidae</taxon>
        <taxon>Amphisphaeriales</taxon>
        <taxon>Apiosporaceae</taxon>
        <taxon>Apiospora</taxon>
    </lineage>
</organism>
<dbReference type="AlphaFoldDB" id="A0AAW0QZ84"/>
<keyword evidence="2" id="KW-1185">Reference proteome</keyword>
<reference evidence="1 2" key="1">
    <citation type="submission" date="2023-01" db="EMBL/GenBank/DDBJ databases">
        <title>Analysis of 21 Apiospora genomes using comparative genomics revels a genus with tremendous synthesis potential of carbohydrate active enzymes and secondary metabolites.</title>
        <authorList>
            <person name="Sorensen T."/>
        </authorList>
    </citation>
    <scope>NUCLEOTIDE SEQUENCE [LARGE SCALE GENOMIC DNA]</scope>
    <source>
        <strain evidence="1 2">CBS 117206</strain>
    </source>
</reference>
<evidence type="ECO:0000313" key="2">
    <source>
        <dbReference type="Proteomes" id="UP001392437"/>
    </source>
</evidence>
<protein>
    <submittedName>
        <fullName evidence="1">Restless-like transposase</fullName>
    </submittedName>
</protein>
<sequence>MLLVVAREDWDHENRSKRTGRVPSAKLIKLPRYLREENHLSDNDWEVLRHLDSILTIFETVVKTLEGDGKVRDRQGWSGSYGNVWDVVPRL</sequence>
<proteinExistence type="predicted"/>
<comment type="caution">
    <text evidence="1">The sequence shown here is derived from an EMBL/GenBank/DDBJ whole genome shotgun (WGS) entry which is preliminary data.</text>
</comment>
<gene>
    <name evidence="1" type="ORF">PG999_004390</name>
</gene>
<dbReference type="Proteomes" id="UP001392437">
    <property type="component" value="Unassembled WGS sequence"/>
</dbReference>
<dbReference type="EMBL" id="JAQQWP010000004">
    <property type="protein sequence ID" value="KAK8120270.1"/>
    <property type="molecule type" value="Genomic_DNA"/>
</dbReference>
<evidence type="ECO:0000313" key="1">
    <source>
        <dbReference type="EMBL" id="KAK8120270.1"/>
    </source>
</evidence>
<accession>A0AAW0QZ84</accession>